<dbReference type="PANTHER" id="PTHR38813">
    <property type="match status" value="1"/>
</dbReference>
<keyword evidence="3" id="KW-1185">Reference proteome</keyword>
<dbReference type="RefSeq" id="WP_190474999.1">
    <property type="nucleotide sequence ID" value="NZ_JACJPW010000162.1"/>
</dbReference>
<sequence>MKYQIDFKPRAIKDLNSLSAENSSRILAKIEALKNDLAGDVKRLTNFTPEYRLRVGDYRVLFEIEGDKIVVYRIKHRSDAYS</sequence>
<reference evidence="2" key="2">
    <citation type="submission" date="2020-08" db="EMBL/GenBank/DDBJ databases">
        <authorList>
            <person name="Chen M."/>
            <person name="Teng W."/>
            <person name="Zhao L."/>
            <person name="Hu C."/>
            <person name="Zhou Y."/>
            <person name="Han B."/>
            <person name="Song L."/>
            <person name="Shu W."/>
        </authorList>
    </citation>
    <scope>NUCLEOTIDE SEQUENCE</scope>
    <source>
        <strain evidence="2">FACHB-1375</strain>
    </source>
</reference>
<dbReference type="Gene3D" id="3.30.2310.20">
    <property type="entry name" value="RelE-like"/>
    <property type="match status" value="1"/>
</dbReference>
<dbReference type="InterPro" id="IPR007712">
    <property type="entry name" value="RelE/ParE_toxin"/>
</dbReference>
<organism evidence="2 3">
    <name type="scientific">Aerosakkonema funiforme FACHB-1375</name>
    <dbReference type="NCBI Taxonomy" id="2949571"/>
    <lineage>
        <taxon>Bacteria</taxon>
        <taxon>Bacillati</taxon>
        <taxon>Cyanobacteriota</taxon>
        <taxon>Cyanophyceae</taxon>
        <taxon>Oscillatoriophycideae</taxon>
        <taxon>Aerosakkonematales</taxon>
        <taxon>Aerosakkonemataceae</taxon>
        <taxon>Aerosakkonema</taxon>
    </lineage>
</organism>
<accession>A0A926VNF2</accession>
<dbReference type="Pfam" id="PF05016">
    <property type="entry name" value="ParE_toxin"/>
    <property type="match status" value="1"/>
</dbReference>
<gene>
    <name evidence="2" type="ORF">H6G03_34210</name>
</gene>
<dbReference type="AlphaFoldDB" id="A0A926VNF2"/>
<name>A0A926VNF2_9CYAN</name>
<evidence type="ECO:0000313" key="3">
    <source>
        <dbReference type="Proteomes" id="UP000641646"/>
    </source>
</evidence>
<evidence type="ECO:0000256" key="1">
    <source>
        <dbReference type="ARBA" id="ARBA00022649"/>
    </source>
</evidence>
<dbReference type="SUPFAM" id="SSF143011">
    <property type="entry name" value="RelE-like"/>
    <property type="match status" value="1"/>
</dbReference>
<keyword evidence="1" id="KW-1277">Toxin-antitoxin system</keyword>
<comment type="caution">
    <text evidence="2">The sequence shown here is derived from an EMBL/GenBank/DDBJ whole genome shotgun (WGS) entry which is preliminary data.</text>
</comment>
<dbReference type="InterPro" id="IPR052747">
    <property type="entry name" value="TA_system_RelE_toxin"/>
</dbReference>
<dbReference type="PANTHER" id="PTHR38813:SF1">
    <property type="entry name" value="TOXIN RELE1-RELATED"/>
    <property type="match status" value="1"/>
</dbReference>
<dbReference type="InterPro" id="IPR035093">
    <property type="entry name" value="RelE/ParE_toxin_dom_sf"/>
</dbReference>
<dbReference type="EMBL" id="JACJPW010000162">
    <property type="protein sequence ID" value="MBD2186057.1"/>
    <property type="molecule type" value="Genomic_DNA"/>
</dbReference>
<reference evidence="2" key="1">
    <citation type="journal article" date="2015" name="ISME J.">
        <title>Draft Genome Sequence of Streptomyces incarnatus NRRL8089, which Produces the Nucleoside Antibiotic Sinefungin.</title>
        <authorList>
            <person name="Oshima K."/>
            <person name="Hattori M."/>
            <person name="Shimizu H."/>
            <person name="Fukuda K."/>
            <person name="Nemoto M."/>
            <person name="Inagaki K."/>
            <person name="Tamura T."/>
        </authorList>
    </citation>
    <scope>NUCLEOTIDE SEQUENCE</scope>
    <source>
        <strain evidence="2">FACHB-1375</strain>
    </source>
</reference>
<proteinExistence type="predicted"/>
<protein>
    <submittedName>
        <fullName evidence="2">Type II toxin-antitoxin system RelE/ParE family toxin</fullName>
    </submittedName>
</protein>
<dbReference type="Proteomes" id="UP000641646">
    <property type="component" value="Unassembled WGS sequence"/>
</dbReference>
<evidence type="ECO:0000313" key="2">
    <source>
        <dbReference type="EMBL" id="MBD2186057.1"/>
    </source>
</evidence>